<accession>A0ABN8HWP1</accession>
<sequence length="71" mass="8466">MFTSTAIHEPIFLTTRFGNPLMIIDNYRFNKRSDSKGPQINWVCVKKDRQCRATVTTFDNTILKYRNYHNH</sequence>
<name>A0ABN8HWP1_9NEOP</name>
<evidence type="ECO:0000256" key="1">
    <source>
        <dbReference type="ARBA" id="ARBA00022723"/>
    </source>
</evidence>
<keyword evidence="1" id="KW-0479">Metal-binding</keyword>
<evidence type="ECO:0000259" key="4">
    <source>
        <dbReference type="Pfam" id="PF04500"/>
    </source>
</evidence>
<protein>
    <recommendedName>
        <fullName evidence="4">FLYWCH-type domain-containing protein</fullName>
    </recommendedName>
</protein>
<keyword evidence="6" id="KW-1185">Reference proteome</keyword>
<evidence type="ECO:0000313" key="6">
    <source>
        <dbReference type="Proteomes" id="UP000837857"/>
    </source>
</evidence>
<evidence type="ECO:0000256" key="3">
    <source>
        <dbReference type="ARBA" id="ARBA00022833"/>
    </source>
</evidence>
<keyword evidence="3" id="KW-0862">Zinc</keyword>
<gene>
    <name evidence="5" type="ORF">IPOD504_LOCUS2462</name>
</gene>
<evidence type="ECO:0000256" key="2">
    <source>
        <dbReference type="ARBA" id="ARBA00022771"/>
    </source>
</evidence>
<proteinExistence type="predicted"/>
<evidence type="ECO:0000313" key="5">
    <source>
        <dbReference type="EMBL" id="CAH2040299.1"/>
    </source>
</evidence>
<dbReference type="InterPro" id="IPR007588">
    <property type="entry name" value="Znf_FLYWCH"/>
</dbReference>
<dbReference type="Pfam" id="PF04500">
    <property type="entry name" value="FLYWCH"/>
    <property type="match status" value="1"/>
</dbReference>
<feature type="domain" description="FLYWCH-type" evidence="4">
    <location>
        <begin position="12"/>
        <end position="71"/>
    </location>
</feature>
<dbReference type="EMBL" id="OW152824">
    <property type="protein sequence ID" value="CAH2040299.1"/>
    <property type="molecule type" value="Genomic_DNA"/>
</dbReference>
<dbReference type="Proteomes" id="UP000837857">
    <property type="component" value="Chromosome 12"/>
</dbReference>
<feature type="non-terminal residue" evidence="5">
    <location>
        <position position="71"/>
    </location>
</feature>
<keyword evidence="2" id="KW-0863">Zinc-finger</keyword>
<organism evidence="5 6">
    <name type="scientific">Iphiclides podalirius</name>
    <name type="common">scarce swallowtail</name>
    <dbReference type="NCBI Taxonomy" id="110791"/>
    <lineage>
        <taxon>Eukaryota</taxon>
        <taxon>Metazoa</taxon>
        <taxon>Ecdysozoa</taxon>
        <taxon>Arthropoda</taxon>
        <taxon>Hexapoda</taxon>
        <taxon>Insecta</taxon>
        <taxon>Pterygota</taxon>
        <taxon>Neoptera</taxon>
        <taxon>Endopterygota</taxon>
        <taxon>Lepidoptera</taxon>
        <taxon>Glossata</taxon>
        <taxon>Ditrysia</taxon>
        <taxon>Papilionoidea</taxon>
        <taxon>Papilionidae</taxon>
        <taxon>Papilioninae</taxon>
        <taxon>Iphiclides</taxon>
    </lineage>
</organism>
<dbReference type="Gene3D" id="2.20.25.240">
    <property type="match status" value="1"/>
</dbReference>
<reference evidence="5" key="1">
    <citation type="submission" date="2022-03" db="EMBL/GenBank/DDBJ databases">
        <authorList>
            <person name="Martin H S."/>
        </authorList>
    </citation>
    <scope>NUCLEOTIDE SEQUENCE</scope>
</reference>